<feature type="region of interest" description="Disordered" evidence="5">
    <location>
        <begin position="316"/>
        <end position="354"/>
    </location>
</feature>
<dbReference type="PRINTS" id="PR01217">
    <property type="entry name" value="PRICHEXTENSN"/>
</dbReference>
<dbReference type="PANTHER" id="PTHR48148">
    <property type="entry name" value="KERATINOCYTE PROLINE-RICH PROTEIN"/>
    <property type="match status" value="1"/>
</dbReference>
<dbReference type="Pfam" id="PF24346">
    <property type="entry name" value="DUF7507"/>
    <property type="match status" value="1"/>
</dbReference>
<feature type="domain" description="Gram-positive cocci surface proteins LPxTG" evidence="8">
    <location>
        <begin position="649"/>
        <end position="688"/>
    </location>
</feature>
<dbReference type="KEGG" id="rfs:C1I64_06505"/>
<dbReference type="NCBIfam" id="TIGR01167">
    <property type="entry name" value="LPXTG_anchor"/>
    <property type="match status" value="1"/>
</dbReference>
<dbReference type="PANTHER" id="PTHR48148:SF2">
    <property type="entry name" value="PA14 DOMAIN-CONTAINING PROTEIN"/>
    <property type="match status" value="1"/>
</dbReference>
<name>A0A3T0SZC5_9MICO</name>
<feature type="compositionally biased region" description="Low complexity" evidence="5">
    <location>
        <begin position="608"/>
        <end position="618"/>
    </location>
</feature>
<evidence type="ECO:0000256" key="5">
    <source>
        <dbReference type="SAM" id="MobiDB-lite"/>
    </source>
</evidence>
<evidence type="ECO:0000256" key="3">
    <source>
        <dbReference type="ARBA" id="ARBA00022729"/>
    </source>
</evidence>
<keyword evidence="4" id="KW-0572">Peptidoglycan-anchor</keyword>
<keyword evidence="6" id="KW-0472">Membrane</keyword>
<proteinExistence type="predicted"/>
<evidence type="ECO:0000256" key="4">
    <source>
        <dbReference type="ARBA" id="ARBA00023088"/>
    </source>
</evidence>
<feature type="transmembrane region" description="Helical" evidence="6">
    <location>
        <begin position="656"/>
        <end position="676"/>
    </location>
</feature>
<feature type="region of interest" description="Disordered" evidence="5">
    <location>
        <begin position="555"/>
        <end position="618"/>
    </location>
</feature>
<sequence>MLSRTPPTPLSRRSSGRPLDVAASLALTVGLLGCAAPIAQAADATPTTVGADPAPTALGQSAPPASTTGKPPWKGTFDVFFPSAPVAVGTKITVKAHLVNTGTVPLKVTIDPLPQPGGAPVDIAPGERKTFVGESTVTAEELRTGTWALDISVRSVSPDGSVDVTTSNLRKPFPAVVPTTPPSQPATPAPAPTQPATPVPTSAPSVEHPALERTVTATFKPGEPYADGSESPFVIDFTIHLKNTGDVPLNVFLDNWQRGTPITLAAGESKDVGPARTYVTPSDVADDSWRYTTTGSAYTPKGARIDADVDTVIPVPKSLLPVPTPAPSQPATPSPSQPATPTPGPSPAPASTDPAVTVTITGKFLTEPGELVKEGTRVQFTYDVKNTGGVDLKDVLGRKTFKVGESFLLNTTEAVVSAQNLKDGFVPAEAKLVRGTLPDGSRVTVSAPFVYKLPIPEKPPIPVPAPDLDVKIAGTFQVKEGEPVVAGTKVKWVAELTNTGNVALRDLQVADSDKLAELPVGETGVVSFETEVTERDVFNHSIWVASLATATTPEGTTFTKSTLGTLGIPTVTPTPAPTPPPTPTPGPTTGPTATPTAGPTPVGPDVPPSGGAVAPAAGAASRAGKEIAVPTAPAAASSSSAKQSTAGHLASTGSDAAAVLPAAGVLGLLGAIGVLLGRRRRRNGTATE</sequence>
<gene>
    <name evidence="9" type="ORF">C1I64_06505</name>
</gene>
<dbReference type="AlphaFoldDB" id="A0A3T0SZC5"/>
<dbReference type="InterPro" id="IPR019931">
    <property type="entry name" value="LPXTG_anchor"/>
</dbReference>
<keyword evidence="3 7" id="KW-0732">Signal</keyword>
<feature type="region of interest" description="Disordered" evidence="5">
    <location>
        <begin position="173"/>
        <end position="205"/>
    </location>
</feature>
<keyword evidence="2" id="KW-0964">Secreted</keyword>
<feature type="compositionally biased region" description="Pro residues" evidence="5">
    <location>
        <begin position="572"/>
        <end position="588"/>
    </location>
</feature>
<feature type="compositionally biased region" description="Pro residues" evidence="5">
    <location>
        <begin position="179"/>
        <end position="198"/>
    </location>
</feature>
<evidence type="ECO:0000256" key="1">
    <source>
        <dbReference type="ARBA" id="ARBA00022512"/>
    </source>
</evidence>
<dbReference type="RefSeq" id="WP_127886629.1">
    <property type="nucleotide sequence ID" value="NZ_CP028137.1"/>
</dbReference>
<keyword evidence="6" id="KW-0812">Transmembrane</keyword>
<evidence type="ECO:0000256" key="7">
    <source>
        <dbReference type="SAM" id="SignalP"/>
    </source>
</evidence>
<evidence type="ECO:0000313" key="10">
    <source>
        <dbReference type="Proteomes" id="UP000285317"/>
    </source>
</evidence>
<evidence type="ECO:0000259" key="8">
    <source>
        <dbReference type="PROSITE" id="PS50847"/>
    </source>
</evidence>
<dbReference type="EMBL" id="CP028137">
    <property type="protein sequence ID" value="AZZ51731.1"/>
    <property type="molecule type" value="Genomic_DNA"/>
</dbReference>
<reference evidence="9 10" key="1">
    <citation type="submission" date="2018-03" db="EMBL/GenBank/DDBJ databases">
        <title>Bacteriophage NCPPB3778 and a type I-E CRISPR drive the evolution of the US Biological Select Agent, Rathayibacter toxicus.</title>
        <authorList>
            <person name="Davis E.W.II."/>
            <person name="Tabima J.F."/>
            <person name="Weisberg A.J."/>
            <person name="Dantas Lopes L."/>
            <person name="Wiseman M.S."/>
            <person name="Wiseman M.S."/>
            <person name="Pupko T."/>
            <person name="Belcher M.S."/>
            <person name="Sechler A.J."/>
            <person name="Tancos M.A."/>
            <person name="Schroeder B.K."/>
            <person name="Murray T.D."/>
            <person name="Luster D.G."/>
            <person name="Schneider W.L."/>
            <person name="Rogers E."/>
            <person name="Andreote F.D."/>
            <person name="Grunwald N.J."/>
            <person name="Putnam M.L."/>
            <person name="Chang J.H."/>
        </authorList>
    </citation>
    <scope>NUCLEOTIDE SEQUENCE [LARGE SCALE GENOMIC DNA]</scope>
    <source>
        <strain evidence="9 10">DSM 15932</strain>
    </source>
</reference>
<keyword evidence="1" id="KW-0134">Cell wall</keyword>
<accession>A0A3T0SZC5</accession>
<feature type="chain" id="PRO_5019305627" description="Gram-positive cocci surface proteins LPxTG domain-containing protein" evidence="7">
    <location>
        <begin position="42"/>
        <end position="688"/>
    </location>
</feature>
<feature type="compositionally biased region" description="Pro residues" evidence="5">
    <location>
        <begin position="322"/>
        <end position="348"/>
    </location>
</feature>
<evidence type="ECO:0000313" key="9">
    <source>
        <dbReference type="EMBL" id="AZZ51731.1"/>
    </source>
</evidence>
<dbReference type="InterPro" id="IPR055354">
    <property type="entry name" value="DUF7507"/>
</dbReference>
<feature type="compositionally biased region" description="Low complexity" evidence="5">
    <location>
        <begin position="589"/>
        <end position="600"/>
    </location>
</feature>
<organism evidence="9 10">
    <name type="scientific">Rathayibacter festucae DSM 15932</name>
    <dbReference type="NCBI Taxonomy" id="1328866"/>
    <lineage>
        <taxon>Bacteria</taxon>
        <taxon>Bacillati</taxon>
        <taxon>Actinomycetota</taxon>
        <taxon>Actinomycetes</taxon>
        <taxon>Micrococcales</taxon>
        <taxon>Microbacteriaceae</taxon>
        <taxon>Rathayibacter</taxon>
    </lineage>
</organism>
<dbReference type="PROSITE" id="PS51257">
    <property type="entry name" value="PROKAR_LIPOPROTEIN"/>
    <property type="match status" value="1"/>
</dbReference>
<evidence type="ECO:0000256" key="6">
    <source>
        <dbReference type="SAM" id="Phobius"/>
    </source>
</evidence>
<feature type="region of interest" description="Disordered" evidence="5">
    <location>
        <begin position="46"/>
        <end position="72"/>
    </location>
</feature>
<dbReference type="PROSITE" id="PS50847">
    <property type="entry name" value="GRAM_POS_ANCHORING"/>
    <property type="match status" value="1"/>
</dbReference>
<keyword evidence="6" id="KW-1133">Transmembrane helix</keyword>
<feature type="signal peptide" evidence="7">
    <location>
        <begin position="1"/>
        <end position="41"/>
    </location>
</feature>
<evidence type="ECO:0000256" key="2">
    <source>
        <dbReference type="ARBA" id="ARBA00022525"/>
    </source>
</evidence>
<protein>
    <recommendedName>
        <fullName evidence="8">Gram-positive cocci surface proteins LPxTG domain-containing protein</fullName>
    </recommendedName>
</protein>
<dbReference type="Proteomes" id="UP000285317">
    <property type="component" value="Chromosome"/>
</dbReference>